<evidence type="ECO:0000313" key="12">
    <source>
        <dbReference type="Proteomes" id="UP000236161"/>
    </source>
</evidence>
<feature type="domain" description="Serine/threonine specific protein phosphatases" evidence="10">
    <location>
        <begin position="212"/>
        <end position="217"/>
    </location>
</feature>
<evidence type="ECO:0000256" key="9">
    <source>
        <dbReference type="RuleBase" id="RU004273"/>
    </source>
</evidence>
<gene>
    <name evidence="11" type="ORF">AXF42_Ash007471</name>
</gene>
<dbReference type="OrthoDB" id="1930084at2759"/>
<dbReference type="PRINTS" id="PR00114">
    <property type="entry name" value="STPHPHTASE"/>
</dbReference>
<dbReference type="SUPFAM" id="SSF56300">
    <property type="entry name" value="Metallo-dependent phosphatases"/>
    <property type="match status" value="1"/>
</dbReference>
<evidence type="ECO:0000313" key="11">
    <source>
        <dbReference type="EMBL" id="PKA50816.1"/>
    </source>
</evidence>
<keyword evidence="5" id="KW-0904">Protein phosphatase</keyword>
<evidence type="ECO:0000256" key="3">
    <source>
        <dbReference type="ARBA" id="ARBA00022723"/>
    </source>
</evidence>
<dbReference type="STRING" id="1088818.A0A2I0A5L0"/>
<dbReference type="Pfam" id="PF16891">
    <property type="entry name" value="STPPase_N"/>
    <property type="match status" value="1"/>
</dbReference>
<evidence type="ECO:0000256" key="7">
    <source>
        <dbReference type="ARBA" id="ARBA00047761"/>
    </source>
</evidence>
<dbReference type="FunFam" id="3.60.21.10:FF:000212">
    <property type="entry name" value="Serine/threonine-protein phosphatase"/>
    <property type="match status" value="1"/>
</dbReference>
<name>A0A2I0A5L0_9ASPA</name>
<dbReference type="AlphaFoldDB" id="A0A2I0A5L0"/>
<dbReference type="PROSITE" id="PS00125">
    <property type="entry name" value="SER_THR_PHOSPHATASE"/>
    <property type="match status" value="1"/>
</dbReference>
<dbReference type="GO" id="GO:0004722">
    <property type="term" value="F:protein serine/threonine phosphatase activity"/>
    <property type="evidence" value="ECO:0007669"/>
    <property type="project" value="UniProtKB-EC"/>
</dbReference>
<evidence type="ECO:0000256" key="5">
    <source>
        <dbReference type="ARBA" id="ARBA00022912"/>
    </source>
</evidence>
<dbReference type="InterPro" id="IPR029052">
    <property type="entry name" value="Metallo-depent_PP-like"/>
</dbReference>
<dbReference type="PANTHER" id="PTHR11668">
    <property type="entry name" value="SERINE/THREONINE PROTEIN PHOSPHATASE"/>
    <property type="match status" value="1"/>
</dbReference>
<dbReference type="PANTHER" id="PTHR11668:SF504">
    <property type="entry name" value="SERINE_THREONINE-PROTEIN PHOSPHATASE PP1 ISOZYME 6"/>
    <property type="match status" value="1"/>
</dbReference>
<organism evidence="11 12">
    <name type="scientific">Apostasia shenzhenica</name>
    <dbReference type="NCBI Taxonomy" id="1088818"/>
    <lineage>
        <taxon>Eukaryota</taxon>
        <taxon>Viridiplantae</taxon>
        <taxon>Streptophyta</taxon>
        <taxon>Embryophyta</taxon>
        <taxon>Tracheophyta</taxon>
        <taxon>Spermatophyta</taxon>
        <taxon>Magnoliopsida</taxon>
        <taxon>Liliopsida</taxon>
        <taxon>Asparagales</taxon>
        <taxon>Orchidaceae</taxon>
        <taxon>Apostasioideae</taxon>
        <taxon>Apostasia</taxon>
    </lineage>
</organism>
<dbReference type="InterPro" id="IPR004843">
    <property type="entry name" value="Calcineurin-like_PHP"/>
</dbReference>
<dbReference type="GO" id="GO:0046872">
    <property type="term" value="F:metal ion binding"/>
    <property type="evidence" value="ECO:0007669"/>
    <property type="project" value="UniProtKB-KW"/>
</dbReference>
<dbReference type="Pfam" id="PF00149">
    <property type="entry name" value="Metallophos"/>
    <property type="match status" value="1"/>
</dbReference>
<dbReference type="Proteomes" id="UP000236161">
    <property type="component" value="Unassembled WGS sequence"/>
</dbReference>
<dbReference type="Gene3D" id="3.60.21.10">
    <property type="match status" value="2"/>
</dbReference>
<comment type="cofactor">
    <cofactor evidence="1">
        <name>Mn(2+)</name>
        <dbReference type="ChEBI" id="CHEBI:29035"/>
    </cofactor>
</comment>
<evidence type="ECO:0000256" key="6">
    <source>
        <dbReference type="ARBA" id="ARBA00023211"/>
    </source>
</evidence>
<dbReference type="GO" id="GO:0005737">
    <property type="term" value="C:cytoplasm"/>
    <property type="evidence" value="ECO:0007669"/>
    <property type="project" value="TreeGrafter"/>
</dbReference>
<keyword evidence="12" id="KW-1185">Reference proteome</keyword>
<dbReference type="GO" id="GO:0005634">
    <property type="term" value="C:nucleus"/>
    <property type="evidence" value="ECO:0007669"/>
    <property type="project" value="TreeGrafter"/>
</dbReference>
<accession>A0A2I0A5L0</accession>
<comment type="catalytic activity">
    <reaction evidence="7">
        <text>O-phospho-L-seryl-[protein] + H2O = L-seryl-[protein] + phosphate</text>
        <dbReference type="Rhea" id="RHEA:20629"/>
        <dbReference type="Rhea" id="RHEA-COMP:9863"/>
        <dbReference type="Rhea" id="RHEA-COMP:11604"/>
        <dbReference type="ChEBI" id="CHEBI:15377"/>
        <dbReference type="ChEBI" id="CHEBI:29999"/>
        <dbReference type="ChEBI" id="CHEBI:43474"/>
        <dbReference type="ChEBI" id="CHEBI:83421"/>
        <dbReference type="EC" id="3.1.3.16"/>
    </reaction>
</comment>
<dbReference type="InterPro" id="IPR031675">
    <property type="entry name" value="STPPase_N"/>
</dbReference>
<evidence type="ECO:0000256" key="2">
    <source>
        <dbReference type="ARBA" id="ARBA00005333"/>
    </source>
</evidence>
<dbReference type="InterPro" id="IPR006186">
    <property type="entry name" value="Ser/Thr-sp_prot-phosphatase"/>
</dbReference>
<reference evidence="11 12" key="1">
    <citation type="journal article" date="2017" name="Nature">
        <title>The Apostasia genome and the evolution of orchids.</title>
        <authorList>
            <person name="Zhang G.Q."/>
            <person name="Liu K.W."/>
            <person name="Li Z."/>
            <person name="Lohaus R."/>
            <person name="Hsiao Y.Y."/>
            <person name="Niu S.C."/>
            <person name="Wang J.Y."/>
            <person name="Lin Y.C."/>
            <person name="Xu Q."/>
            <person name="Chen L.J."/>
            <person name="Yoshida K."/>
            <person name="Fujiwara S."/>
            <person name="Wang Z.W."/>
            <person name="Zhang Y.Q."/>
            <person name="Mitsuda N."/>
            <person name="Wang M."/>
            <person name="Liu G.H."/>
            <person name="Pecoraro L."/>
            <person name="Huang H.X."/>
            <person name="Xiao X.J."/>
            <person name="Lin M."/>
            <person name="Wu X.Y."/>
            <person name="Wu W.L."/>
            <person name="Chen Y.Y."/>
            <person name="Chang S.B."/>
            <person name="Sakamoto S."/>
            <person name="Ohme-Takagi M."/>
            <person name="Yagi M."/>
            <person name="Zeng S.J."/>
            <person name="Shen C.Y."/>
            <person name="Yeh C.M."/>
            <person name="Luo Y.B."/>
            <person name="Tsai W.C."/>
            <person name="Van de Peer Y."/>
            <person name="Liu Z.J."/>
        </authorList>
    </citation>
    <scope>NUCLEOTIDE SEQUENCE [LARGE SCALE GENOMIC DNA]</scope>
    <source>
        <strain evidence="12">cv. Shenzhen</strain>
        <tissue evidence="11">Stem</tissue>
    </source>
</reference>
<evidence type="ECO:0000256" key="8">
    <source>
        <dbReference type="ARBA" id="ARBA00048336"/>
    </source>
</evidence>
<comment type="similarity">
    <text evidence="2">Belongs to the PPP phosphatase family. PP-1 subfamily.</text>
</comment>
<dbReference type="EC" id="3.1.3.16" evidence="9"/>
<keyword evidence="6" id="KW-0464">Manganese</keyword>
<dbReference type="InterPro" id="IPR050341">
    <property type="entry name" value="PP1_catalytic_subunit"/>
</dbReference>
<evidence type="ECO:0000256" key="1">
    <source>
        <dbReference type="ARBA" id="ARBA00001936"/>
    </source>
</evidence>
<keyword evidence="4 9" id="KW-0378">Hydrolase</keyword>
<evidence type="ECO:0000259" key="10">
    <source>
        <dbReference type="PROSITE" id="PS00125"/>
    </source>
</evidence>
<evidence type="ECO:0000256" key="4">
    <source>
        <dbReference type="ARBA" id="ARBA00022801"/>
    </source>
</evidence>
<keyword evidence="3" id="KW-0479">Metal-binding</keyword>
<dbReference type="SMART" id="SM00156">
    <property type="entry name" value="PP2Ac"/>
    <property type="match status" value="1"/>
</dbReference>
<protein>
    <recommendedName>
        <fullName evidence="9">Serine/threonine-protein phosphatase</fullName>
        <ecNumber evidence="9">3.1.3.16</ecNumber>
    </recommendedName>
</protein>
<sequence length="344" mass="39606">MDKALVDDLILRLLDPKNARTGRQVSMTEAEIRLLCICARDVFISQPCLLELEAPVKICGNELGKLSQTKSTHRHQLRMPPLPERHYTGLRFRAKNPICRCAWSGAIIQQRENNRSRRLRARERAQNRDLRPYPSIAAGVAKPRGRRGKGSPLGDIHGQYSDLLYLFEYCGLPPQANYLFLGNYVDYGKQSIESICLLLAYKVKYPENFFLLRGNHECASVNRIYGFYDECKRRFNVRLWKIFVDCFNCLPVAALIDDKILCMHGGLSPDIENLDQIHQIARPTDVPDRGLLRDLLWSNPNKNINGWRKDNKDVSYTFGSDKVGNFLQKHDLDLICRGHQVIFF</sequence>
<dbReference type="EMBL" id="KZ452015">
    <property type="protein sequence ID" value="PKA50816.1"/>
    <property type="molecule type" value="Genomic_DNA"/>
</dbReference>
<proteinExistence type="inferred from homology"/>
<comment type="catalytic activity">
    <reaction evidence="8 9">
        <text>O-phospho-L-threonyl-[protein] + H2O = L-threonyl-[protein] + phosphate</text>
        <dbReference type="Rhea" id="RHEA:47004"/>
        <dbReference type="Rhea" id="RHEA-COMP:11060"/>
        <dbReference type="Rhea" id="RHEA-COMP:11605"/>
        <dbReference type="ChEBI" id="CHEBI:15377"/>
        <dbReference type="ChEBI" id="CHEBI:30013"/>
        <dbReference type="ChEBI" id="CHEBI:43474"/>
        <dbReference type="ChEBI" id="CHEBI:61977"/>
        <dbReference type="EC" id="3.1.3.16"/>
    </reaction>
</comment>